<evidence type="ECO:0000256" key="7">
    <source>
        <dbReference type="PIRSR" id="PIRSR600760-2"/>
    </source>
</evidence>
<dbReference type="GO" id="GO:0008934">
    <property type="term" value="F:inositol monophosphate 1-phosphatase activity"/>
    <property type="evidence" value="ECO:0007669"/>
    <property type="project" value="InterPro"/>
</dbReference>
<protein>
    <recommendedName>
        <fullName evidence="8">Inositol-1-monophosphatase</fullName>
        <ecNumber evidence="8">3.1.3.25</ecNumber>
    </recommendedName>
</protein>
<dbReference type="PROSITE" id="PS00629">
    <property type="entry name" value="IMP_1"/>
    <property type="match status" value="1"/>
</dbReference>
<gene>
    <name evidence="9" type="ORF">CLV39_0593</name>
</gene>
<keyword evidence="6 7" id="KW-0460">Magnesium</keyword>
<organism evidence="9 10">
    <name type="scientific">Hydrogenothermus marinus</name>
    <dbReference type="NCBI Taxonomy" id="133270"/>
    <lineage>
        <taxon>Bacteria</taxon>
        <taxon>Pseudomonadati</taxon>
        <taxon>Aquificota</taxon>
        <taxon>Aquificia</taxon>
        <taxon>Aquificales</taxon>
        <taxon>Hydrogenothermaceae</taxon>
        <taxon>Hydrogenothermus</taxon>
    </lineage>
</organism>
<dbReference type="Pfam" id="PF00459">
    <property type="entry name" value="Inositol_P"/>
    <property type="match status" value="1"/>
</dbReference>
<dbReference type="PRINTS" id="PR01959">
    <property type="entry name" value="SBIMPHPHTASE"/>
</dbReference>
<dbReference type="InterPro" id="IPR033942">
    <property type="entry name" value="IMPase"/>
</dbReference>
<feature type="binding site" evidence="7">
    <location>
        <position position="69"/>
    </location>
    <ligand>
        <name>Mg(2+)</name>
        <dbReference type="ChEBI" id="CHEBI:18420"/>
        <label>1</label>
        <note>catalytic</note>
    </ligand>
</feature>
<dbReference type="GO" id="GO:0046854">
    <property type="term" value="P:phosphatidylinositol phosphate biosynthetic process"/>
    <property type="evidence" value="ECO:0007669"/>
    <property type="project" value="InterPro"/>
</dbReference>
<evidence type="ECO:0000313" key="10">
    <source>
        <dbReference type="Proteomes" id="UP000280842"/>
    </source>
</evidence>
<keyword evidence="4 7" id="KW-0479">Metal-binding</keyword>
<evidence type="ECO:0000256" key="6">
    <source>
        <dbReference type="ARBA" id="ARBA00022842"/>
    </source>
</evidence>
<feature type="binding site" evidence="7">
    <location>
        <position position="213"/>
    </location>
    <ligand>
        <name>Mg(2+)</name>
        <dbReference type="ChEBI" id="CHEBI:18420"/>
        <label>1</label>
        <note>catalytic</note>
    </ligand>
</feature>
<comment type="caution">
    <text evidence="9">The sequence shown here is derived from an EMBL/GenBank/DDBJ whole genome shotgun (WGS) entry which is preliminary data.</text>
</comment>
<dbReference type="Gene3D" id="3.30.540.10">
    <property type="entry name" value="Fructose-1,6-Bisphosphatase, subunit A, domain 1"/>
    <property type="match status" value="1"/>
</dbReference>
<dbReference type="GO" id="GO:0006020">
    <property type="term" value="P:inositol metabolic process"/>
    <property type="evidence" value="ECO:0007669"/>
    <property type="project" value="TreeGrafter"/>
</dbReference>
<reference evidence="9 10" key="1">
    <citation type="submission" date="2018-10" db="EMBL/GenBank/DDBJ databases">
        <title>Genomic Encyclopedia of Archaeal and Bacterial Type Strains, Phase II (KMG-II): from individual species to whole genera.</title>
        <authorList>
            <person name="Goeker M."/>
        </authorList>
    </citation>
    <scope>NUCLEOTIDE SEQUENCE [LARGE SCALE GENOMIC DNA]</scope>
    <source>
        <strain evidence="9 10">VM1</strain>
    </source>
</reference>
<dbReference type="AlphaFoldDB" id="A0A3M0BTS7"/>
<keyword evidence="5 8" id="KW-0378">Hydrolase</keyword>
<feature type="binding site" evidence="7">
    <location>
        <position position="86"/>
    </location>
    <ligand>
        <name>Mg(2+)</name>
        <dbReference type="ChEBI" id="CHEBI:18420"/>
        <label>1</label>
        <note>catalytic</note>
    </ligand>
</feature>
<dbReference type="SUPFAM" id="SSF56655">
    <property type="entry name" value="Carbohydrate phosphatase"/>
    <property type="match status" value="1"/>
</dbReference>
<dbReference type="PROSITE" id="PS00630">
    <property type="entry name" value="IMP_2"/>
    <property type="match status" value="1"/>
</dbReference>
<evidence type="ECO:0000256" key="5">
    <source>
        <dbReference type="ARBA" id="ARBA00022801"/>
    </source>
</evidence>
<dbReference type="Gene3D" id="3.40.190.80">
    <property type="match status" value="1"/>
</dbReference>
<dbReference type="PANTHER" id="PTHR20854:SF4">
    <property type="entry name" value="INOSITOL-1-MONOPHOSPHATASE-RELATED"/>
    <property type="match status" value="1"/>
</dbReference>
<dbReference type="EMBL" id="REFO01000010">
    <property type="protein sequence ID" value="RMA97955.1"/>
    <property type="molecule type" value="Genomic_DNA"/>
</dbReference>
<evidence type="ECO:0000256" key="2">
    <source>
        <dbReference type="ARBA" id="ARBA00001946"/>
    </source>
</evidence>
<evidence type="ECO:0000256" key="1">
    <source>
        <dbReference type="ARBA" id="ARBA00001033"/>
    </source>
</evidence>
<evidence type="ECO:0000256" key="4">
    <source>
        <dbReference type="ARBA" id="ARBA00022723"/>
    </source>
</evidence>
<accession>A0A3M0BTS7</accession>
<dbReference type="RefSeq" id="WP_245960289.1">
    <property type="nucleotide sequence ID" value="NZ_REFO01000010.1"/>
</dbReference>
<dbReference type="InterPro" id="IPR000760">
    <property type="entry name" value="Inositol_monophosphatase-like"/>
</dbReference>
<dbReference type="GO" id="GO:0007165">
    <property type="term" value="P:signal transduction"/>
    <property type="evidence" value="ECO:0007669"/>
    <property type="project" value="TreeGrafter"/>
</dbReference>
<dbReference type="CDD" id="cd01639">
    <property type="entry name" value="IMPase"/>
    <property type="match status" value="1"/>
</dbReference>
<feature type="binding site" evidence="7">
    <location>
        <position position="88"/>
    </location>
    <ligand>
        <name>Mg(2+)</name>
        <dbReference type="ChEBI" id="CHEBI:18420"/>
        <label>1</label>
        <note>catalytic</note>
    </ligand>
</feature>
<evidence type="ECO:0000256" key="8">
    <source>
        <dbReference type="RuleBase" id="RU364068"/>
    </source>
</evidence>
<dbReference type="EC" id="3.1.3.25" evidence="8"/>
<keyword evidence="10" id="KW-1185">Reference proteome</keyword>
<dbReference type="FunFam" id="3.30.540.10:FF:000003">
    <property type="entry name" value="Inositol-1-monophosphatase"/>
    <property type="match status" value="1"/>
</dbReference>
<evidence type="ECO:0000256" key="3">
    <source>
        <dbReference type="ARBA" id="ARBA00009759"/>
    </source>
</evidence>
<dbReference type="InterPro" id="IPR022337">
    <property type="entry name" value="Inositol_monophosphatase_SuhB"/>
</dbReference>
<dbReference type="InterPro" id="IPR020550">
    <property type="entry name" value="Inositol_monophosphatase_CS"/>
</dbReference>
<dbReference type="PANTHER" id="PTHR20854">
    <property type="entry name" value="INOSITOL MONOPHOSPHATASE"/>
    <property type="match status" value="1"/>
</dbReference>
<comment type="cofactor">
    <cofactor evidence="2 7 8">
        <name>Mg(2+)</name>
        <dbReference type="ChEBI" id="CHEBI:18420"/>
    </cofactor>
</comment>
<dbReference type="GO" id="GO:0046872">
    <property type="term" value="F:metal ion binding"/>
    <property type="evidence" value="ECO:0007669"/>
    <property type="project" value="UniProtKB-KW"/>
</dbReference>
<proteinExistence type="inferred from homology"/>
<dbReference type="PRINTS" id="PR00377">
    <property type="entry name" value="IMPHPHTASES"/>
</dbReference>
<comment type="catalytic activity">
    <reaction evidence="1 8">
        <text>a myo-inositol phosphate + H2O = myo-inositol + phosphate</text>
        <dbReference type="Rhea" id="RHEA:24056"/>
        <dbReference type="ChEBI" id="CHEBI:15377"/>
        <dbReference type="ChEBI" id="CHEBI:17268"/>
        <dbReference type="ChEBI" id="CHEBI:43474"/>
        <dbReference type="ChEBI" id="CHEBI:84139"/>
        <dbReference type="EC" id="3.1.3.25"/>
    </reaction>
</comment>
<sequence>MDIENYIQTCKEAATIGGQILKEHFKHIQKKDIEEKGRKDFVTYVDKKSEERIRNFILSIYPDHAFLGEEDGVIGNRESDFLWIVDPLDGTKNYINGFDIFAVSVALQYKNDIIAGSIYIPMLDKLYWAGKGQGAYLNGTKIKVSNKEKELAIVATGFPFRRIEEIDKYLKAFRETMIRFSAVRRPGAAAVDLAYTAEGVFDGFFEMKLSIWDIAAGFILVKEAGGIFTNFEGKEILDGNVIAGGEKIYKELKDIIQQTLV</sequence>
<feature type="binding site" evidence="7">
    <location>
        <position position="89"/>
    </location>
    <ligand>
        <name>Mg(2+)</name>
        <dbReference type="ChEBI" id="CHEBI:18420"/>
        <label>1</label>
        <note>catalytic</note>
    </ligand>
</feature>
<dbReference type="InterPro" id="IPR020583">
    <property type="entry name" value="Inositol_monoP_metal-BS"/>
</dbReference>
<name>A0A3M0BTS7_9AQUI</name>
<dbReference type="Proteomes" id="UP000280842">
    <property type="component" value="Unassembled WGS sequence"/>
</dbReference>
<comment type="similarity">
    <text evidence="3 8">Belongs to the inositol monophosphatase superfamily.</text>
</comment>
<evidence type="ECO:0000313" key="9">
    <source>
        <dbReference type="EMBL" id="RMA97955.1"/>
    </source>
</evidence>